<dbReference type="RefSeq" id="WP_192396388.1">
    <property type="nucleotide sequence ID" value="NZ_CAJHIU010000003.1"/>
</dbReference>
<name>A0ABR9DKW1_9GAMM</name>
<dbReference type="Gene3D" id="3.90.220.20">
    <property type="entry name" value="DNA methylase specificity domains"/>
    <property type="match status" value="1"/>
</dbReference>
<keyword evidence="5" id="KW-0378">Hydrolase</keyword>
<evidence type="ECO:0000256" key="3">
    <source>
        <dbReference type="ARBA" id="ARBA00023125"/>
    </source>
</evidence>
<organism evidence="5 6">
    <name type="scientific">Methylomonas fluvii</name>
    <dbReference type="NCBI Taxonomy" id="1854564"/>
    <lineage>
        <taxon>Bacteria</taxon>
        <taxon>Pseudomonadati</taxon>
        <taxon>Pseudomonadota</taxon>
        <taxon>Gammaproteobacteria</taxon>
        <taxon>Methylococcales</taxon>
        <taxon>Methylococcaceae</taxon>
        <taxon>Methylomonas</taxon>
    </lineage>
</organism>
<dbReference type="Pfam" id="PF01420">
    <property type="entry name" value="Methylase_S"/>
    <property type="match status" value="1"/>
</dbReference>
<accession>A0ABR9DKW1</accession>
<proteinExistence type="inferred from homology"/>
<sequence>MIGGNIGNQVMVEDGLPFSVKNVALFKYYSRNLIFPFFIKKYMENLAVNLQFSAVGGAQPFVALGTLRNLVMALPPLSEQHRIVAKVDELMALCDQLKARLAAANQLQQKLADGMVERAIMP</sequence>
<dbReference type="InterPro" id="IPR000055">
    <property type="entry name" value="Restrct_endonuc_typeI_TRD"/>
</dbReference>
<dbReference type="GO" id="GO:0004519">
    <property type="term" value="F:endonuclease activity"/>
    <property type="evidence" value="ECO:0007669"/>
    <property type="project" value="UniProtKB-KW"/>
</dbReference>
<dbReference type="InterPro" id="IPR051212">
    <property type="entry name" value="Type-I_RE_S_subunit"/>
</dbReference>
<dbReference type="InterPro" id="IPR044946">
    <property type="entry name" value="Restrct_endonuc_typeI_TRD_sf"/>
</dbReference>
<keyword evidence="2" id="KW-0680">Restriction system</keyword>
<keyword evidence="3" id="KW-0238">DNA-binding</keyword>
<comment type="similarity">
    <text evidence="1">Belongs to the type-I restriction system S methylase family.</text>
</comment>
<dbReference type="Proteomes" id="UP000641152">
    <property type="component" value="Unassembled WGS sequence"/>
</dbReference>
<evidence type="ECO:0000313" key="5">
    <source>
        <dbReference type="EMBL" id="MBD9363748.1"/>
    </source>
</evidence>
<evidence type="ECO:0000256" key="2">
    <source>
        <dbReference type="ARBA" id="ARBA00022747"/>
    </source>
</evidence>
<dbReference type="EMBL" id="JACXST010000003">
    <property type="protein sequence ID" value="MBD9363748.1"/>
    <property type="molecule type" value="Genomic_DNA"/>
</dbReference>
<keyword evidence="5" id="KW-0255">Endonuclease</keyword>
<reference evidence="5 6" key="1">
    <citation type="submission" date="2020-09" db="EMBL/GenBank/DDBJ databases">
        <title>Methylomonas albis sp. nov. and Methylomonas fluvii sp. nov.: Two cold-adapted methanotrophs from the River Elbe and an amended description of Methylovulum psychrotolerans strain Eb1.</title>
        <authorList>
            <person name="Bussmann I.K."/>
            <person name="Klings K.-W."/>
            <person name="Warnstedt J."/>
            <person name="Hoppert M."/>
            <person name="Saborowski A."/>
            <person name="Horn F."/>
            <person name="Liebner S."/>
        </authorList>
    </citation>
    <scope>NUCLEOTIDE SEQUENCE [LARGE SCALE GENOMIC DNA]</scope>
    <source>
        <strain evidence="5 6">EbB</strain>
    </source>
</reference>
<dbReference type="PANTHER" id="PTHR43140:SF1">
    <property type="entry name" value="TYPE I RESTRICTION ENZYME ECOKI SPECIFICITY SUBUNIT"/>
    <property type="match status" value="1"/>
</dbReference>
<protein>
    <submittedName>
        <fullName evidence="5">Restriction endonuclease subunit S</fullName>
    </submittedName>
</protein>
<dbReference type="PANTHER" id="PTHR43140">
    <property type="entry name" value="TYPE-1 RESTRICTION ENZYME ECOKI SPECIFICITY PROTEIN"/>
    <property type="match status" value="1"/>
</dbReference>
<evidence type="ECO:0000313" key="6">
    <source>
        <dbReference type="Proteomes" id="UP000641152"/>
    </source>
</evidence>
<dbReference type="SUPFAM" id="SSF116734">
    <property type="entry name" value="DNA methylase specificity domain"/>
    <property type="match status" value="1"/>
</dbReference>
<keyword evidence="5" id="KW-0540">Nuclease</keyword>
<gene>
    <name evidence="5" type="ORF">EBB_25300</name>
</gene>
<evidence type="ECO:0000259" key="4">
    <source>
        <dbReference type="Pfam" id="PF01420"/>
    </source>
</evidence>
<evidence type="ECO:0000256" key="1">
    <source>
        <dbReference type="ARBA" id="ARBA00010923"/>
    </source>
</evidence>
<comment type="caution">
    <text evidence="5">The sequence shown here is derived from an EMBL/GenBank/DDBJ whole genome shotgun (WGS) entry which is preliminary data.</text>
</comment>
<feature type="domain" description="Type I restriction modification DNA specificity" evidence="4">
    <location>
        <begin position="40"/>
        <end position="101"/>
    </location>
</feature>
<keyword evidence="6" id="KW-1185">Reference proteome</keyword>